<proteinExistence type="predicted"/>
<evidence type="ECO:0000256" key="2">
    <source>
        <dbReference type="ARBA" id="ARBA00022840"/>
    </source>
</evidence>
<accession>A0ABW2YRR4</accession>
<dbReference type="Proteomes" id="UP001597090">
    <property type="component" value="Unassembled WGS sequence"/>
</dbReference>
<gene>
    <name evidence="4" type="ORF">ACFQZQ_14010</name>
</gene>
<keyword evidence="5" id="KW-1185">Reference proteome</keyword>
<reference evidence="5" key="1">
    <citation type="journal article" date="2019" name="Int. J. Syst. Evol. Microbiol.">
        <title>The Global Catalogue of Microorganisms (GCM) 10K type strain sequencing project: providing services to taxonomists for standard genome sequencing and annotation.</title>
        <authorList>
            <consortium name="The Broad Institute Genomics Platform"/>
            <consortium name="The Broad Institute Genome Sequencing Center for Infectious Disease"/>
            <person name="Wu L."/>
            <person name="Ma J."/>
        </authorList>
    </citation>
    <scope>NUCLEOTIDE SEQUENCE [LARGE SCALE GENOMIC DNA]</scope>
    <source>
        <strain evidence="5">CCUG 55491</strain>
    </source>
</reference>
<organism evidence="4 5">
    <name type="scientific">Lysobacter koreensis</name>
    <dbReference type="NCBI Taxonomy" id="266122"/>
    <lineage>
        <taxon>Bacteria</taxon>
        <taxon>Pseudomonadati</taxon>
        <taxon>Pseudomonadota</taxon>
        <taxon>Gammaproteobacteria</taxon>
        <taxon>Lysobacterales</taxon>
        <taxon>Lysobacteraceae</taxon>
        <taxon>Lysobacter</taxon>
    </lineage>
</organism>
<feature type="domain" description="Zeta toxin" evidence="3">
    <location>
        <begin position="34"/>
        <end position="210"/>
    </location>
</feature>
<dbReference type="SUPFAM" id="SSF52540">
    <property type="entry name" value="P-loop containing nucleoside triphosphate hydrolases"/>
    <property type="match status" value="1"/>
</dbReference>
<dbReference type="InterPro" id="IPR027417">
    <property type="entry name" value="P-loop_NTPase"/>
</dbReference>
<sequence length="237" mass="26547">MALTVAEQQIYDEALAFAKANRKALAARLANPDTFPAEESPVSVFMAGSPGAGKTEASIELIERVGGCVLRIDPDELRKELPGYTGENAWLFQRAVAVLVDRILDVAFRQSQSFLLDGTLTHFDRAVDNIDRSLAKGRAVQVLYVYQEPAQAWAFVQARECLEGRKIHPETFVEQYFAARDVVNRLKRHFDGDIRIDLLLKNLDGTNRTFVNNVDQIDSHVPEKYDPIALRTMLGLT</sequence>
<keyword evidence="1" id="KW-0547">Nucleotide-binding</keyword>
<keyword evidence="2" id="KW-0067">ATP-binding</keyword>
<name>A0ABW2YRR4_9GAMM</name>
<evidence type="ECO:0000313" key="4">
    <source>
        <dbReference type="EMBL" id="MFD0740395.1"/>
    </source>
</evidence>
<evidence type="ECO:0000256" key="1">
    <source>
        <dbReference type="ARBA" id="ARBA00022741"/>
    </source>
</evidence>
<evidence type="ECO:0000259" key="3">
    <source>
        <dbReference type="Pfam" id="PF06414"/>
    </source>
</evidence>
<dbReference type="EMBL" id="JBHTIH010000008">
    <property type="protein sequence ID" value="MFD0740395.1"/>
    <property type="molecule type" value="Genomic_DNA"/>
</dbReference>
<dbReference type="Pfam" id="PF06414">
    <property type="entry name" value="Zeta_toxin"/>
    <property type="match status" value="1"/>
</dbReference>
<dbReference type="Gene3D" id="3.40.50.300">
    <property type="entry name" value="P-loop containing nucleotide triphosphate hydrolases"/>
    <property type="match status" value="1"/>
</dbReference>
<dbReference type="InterPro" id="IPR010488">
    <property type="entry name" value="Zeta_toxin_domain"/>
</dbReference>
<dbReference type="RefSeq" id="WP_386813546.1">
    <property type="nucleotide sequence ID" value="NZ_JBHTIH010000008.1"/>
</dbReference>
<evidence type="ECO:0000313" key="5">
    <source>
        <dbReference type="Proteomes" id="UP001597090"/>
    </source>
</evidence>
<protein>
    <submittedName>
        <fullName evidence="4">Zeta toxin family protein</fullName>
    </submittedName>
</protein>
<comment type="caution">
    <text evidence="4">The sequence shown here is derived from an EMBL/GenBank/DDBJ whole genome shotgun (WGS) entry which is preliminary data.</text>
</comment>